<proteinExistence type="predicted"/>
<dbReference type="InParanoid" id="A0A165BBD6"/>
<dbReference type="STRING" id="1314781.A0A165BBD6"/>
<dbReference type="AlphaFoldDB" id="A0A165BBD6"/>
<evidence type="ECO:0000313" key="1">
    <source>
        <dbReference type="EMBL" id="KZV80253.1"/>
    </source>
</evidence>
<reference evidence="1 2" key="1">
    <citation type="journal article" date="2016" name="Mol. Biol. Evol.">
        <title>Comparative Genomics of Early-Diverging Mushroom-Forming Fungi Provides Insights into the Origins of Lignocellulose Decay Capabilities.</title>
        <authorList>
            <person name="Nagy L.G."/>
            <person name="Riley R."/>
            <person name="Tritt A."/>
            <person name="Adam C."/>
            <person name="Daum C."/>
            <person name="Floudas D."/>
            <person name="Sun H."/>
            <person name="Yadav J.S."/>
            <person name="Pangilinan J."/>
            <person name="Larsson K.H."/>
            <person name="Matsuura K."/>
            <person name="Barry K."/>
            <person name="Labutti K."/>
            <person name="Kuo R."/>
            <person name="Ohm R.A."/>
            <person name="Bhattacharya S.S."/>
            <person name="Shirouzu T."/>
            <person name="Yoshinaga Y."/>
            <person name="Martin F.M."/>
            <person name="Grigoriev I.V."/>
            <person name="Hibbett D.S."/>
        </authorList>
    </citation>
    <scope>NUCLEOTIDE SEQUENCE [LARGE SCALE GENOMIC DNA]</scope>
    <source>
        <strain evidence="1 2">HHB12029</strain>
    </source>
</reference>
<dbReference type="Proteomes" id="UP000077266">
    <property type="component" value="Unassembled WGS sequence"/>
</dbReference>
<protein>
    <submittedName>
        <fullName evidence="1">Uncharacterized protein</fullName>
    </submittedName>
</protein>
<dbReference type="EMBL" id="KV426503">
    <property type="protein sequence ID" value="KZV80253.1"/>
    <property type="molecule type" value="Genomic_DNA"/>
</dbReference>
<keyword evidence="2" id="KW-1185">Reference proteome</keyword>
<name>A0A165BBD6_EXIGL</name>
<dbReference type="OrthoDB" id="73076at2759"/>
<sequence length="635" mass="70846">FAKGVQSGAYKTQEVLLGSIQVMMQKARRGELGKKLTGMQYPPAFDHFCNVLVTISPKAYKLFCDFFGGRTIRSHQQIKAKGPQIQPGITAENIGRAVNILKSYEYHGPIILACDDTKLTASLRERRSPDGAWIVVGQTECDAIRVESQDEVDDLLKRTDLALGEKLRLWIIIVPVPHVPPIILAGKARGETDTGEDLLQMHDDLVALLSSHGVFPLAYAADGNETERKVQRLSAARGIDQPYIIDNPTAGARVSIPLVSIDGHRFVPVQDSKHGLKTARNQLLTGARTLVLGNFPLLYRRLLEIAQHPKSPLFNRDIFNVEKQNDRAAARVFSAEFLQHLTTHAPEERGLALYLFFLGGLFDAWQSRKMGHLQRVLLALRCRYFIAAWRAHIEANPDHKPSRNLISRESLNIFFTLCDTLIGLIVSYRDLHGDYPFLPWLHSTEPLEHVFGVLRQLMPDFTFADFLAFVPKLCAYLLGKFGLMAPEEQANLTAAGYWHTYNLSSDIDLEALAAWPSDDEIQRASAQALNEVQEAMSLVDIDARAMLARMVKRQRKARPTGSAPTRQAPPRNCASLMRVPAPLLNEYLNNDAIDSLTELFRTREQLRLQETSVDASMDANIAALAATNALMSSAL</sequence>
<feature type="non-terminal residue" evidence="1">
    <location>
        <position position="1"/>
    </location>
</feature>
<accession>A0A165BBD6</accession>
<organism evidence="1 2">
    <name type="scientific">Exidia glandulosa HHB12029</name>
    <dbReference type="NCBI Taxonomy" id="1314781"/>
    <lineage>
        <taxon>Eukaryota</taxon>
        <taxon>Fungi</taxon>
        <taxon>Dikarya</taxon>
        <taxon>Basidiomycota</taxon>
        <taxon>Agaricomycotina</taxon>
        <taxon>Agaricomycetes</taxon>
        <taxon>Auriculariales</taxon>
        <taxon>Exidiaceae</taxon>
        <taxon>Exidia</taxon>
    </lineage>
</organism>
<evidence type="ECO:0000313" key="2">
    <source>
        <dbReference type="Proteomes" id="UP000077266"/>
    </source>
</evidence>
<gene>
    <name evidence="1" type="ORF">EXIGLDRAFT_630566</name>
</gene>